<evidence type="ECO:0008006" key="2">
    <source>
        <dbReference type="Google" id="ProtNLM"/>
    </source>
</evidence>
<reference evidence="1" key="1">
    <citation type="journal article" date="2015" name="Nature">
        <title>Complex archaea that bridge the gap between prokaryotes and eukaryotes.</title>
        <authorList>
            <person name="Spang A."/>
            <person name="Saw J.H."/>
            <person name="Jorgensen S.L."/>
            <person name="Zaremba-Niedzwiedzka K."/>
            <person name="Martijn J."/>
            <person name="Lind A.E."/>
            <person name="van Eijk R."/>
            <person name="Schleper C."/>
            <person name="Guy L."/>
            <person name="Ettema T.J."/>
        </authorList>
    </citation>
    <scope>NUCLEOTIDE SEQUENCE</scope>
</reference>
<organism evidence="1">
    <name type="scientific">marine sediment metagenome</name>
    <dbReference type="NCBI Taxonomy" id="412755"/>
    <lineage>
        <taxon>unclassified sequences</taxon>
        <taxon>metagenomes</taxon>
        <taxon>ecological metagenomes</taxon>
    </lineage>
</organism>
<comment type="caution">
    <text evidence="1">The sequence shown here is derived from an EMBL/GenBank/DDBJ whole genome shotgun (WGS) entry which is preliminary data.</text>
</comment>
<dbReference type="AlphaFoldDB" id="A0A0F9FKP7"/>
<sequence length="619" mass="68940">MAKGEFEPKFIPEFLAKHDLTPAQFAKAVESGGSESGRYLGYLSRMRKQMRVAFKDEPEALAILEKAYKETPAYSIDKVFGLIGKAVNTWRASLTGQVATTMRNITSQAGRLTISSFDEALQGAIKGVFSGEKFTINQMRDGLNVYVSAVNRMRPAARKRLDDILDANHAALSKGRLFSQPVHEVSLGGKWAHAVNTLNRTQEFFFRRVAFESKLRQMLSKKGMAFNNIDPRKGPEEMFAEATNYALEMTFAASPKTAAAQKFVKAWTESPLVLVNPFPRFNFANAVPFAFEHSPLGYLNAVKPSTLKALASGNPDAFAKAASRATIGSLFLDSALRFRQSKHAGEKWYEVKGKGKTIDIRAYAPFSTYFFIAEAIIHPERLKPADYAQAAVGLNRIAGSGLVITDWLRAETGESFMKQVQNFAGQFLSGYTVPLRTAKDVYSAIDPKERKYRDYRESPLIAPTMLNLPKVSQMVPEKPSPTGETKDKAWWEGLLRQMTGLTVKNKNSVQKEIDTIGLRWSSVAPRTGIPRADRMISAEMAPIVERQIPALINKDVYKSRSNEVKQILLSNEFGKIRAAATQSVSRKFPELGKEIQFGKLPTNCCSSGKYKWQWCSGFV</sequence>
<name>A0A0F9FKP7_9ZZZZ</name>
<proteinExistence type="predicted"/>
<gene>
    <name evidence="1" type="ORF">LCGC14_1940620</name>
</gene>
<evidence type="ECO:0000313" key="1">
    <source>
        <dbReference type="EMBL" id="KKL86848.1"/>
    </source>
</evidence>
<accession>A0A0F9FKP7</accession>
<protein>
    <recommendedName>
        <fullName evidence="2">Large polyvalent protein associated domain-containing protein</fullName>
    </recommendedName>
</protein>
<dbReference type="EMBL" id="LAZR01020997">
    <property type="protein sequence ID" value="KKL86848.1"/>
    <property type="molecule type" value="Genomic_DNA"/>
</dbReference>